<sequence length="166" mass="17624">MNRKKRVKHKGPHSSSTRLTAGSVIPKTSASEDCGDTGTENNEVQGSATSTHAGNVLAAKDRELAAVAIKLMVSRIRRDGGFIELSKEAEALTEGMMAGRSTVNSARLARVSVGIAVAMDKLLAVINAGSYNAVLLSLMFDGSVTLHEARLINKGLRERGLLPRLQ</sequence>
<feature type="compositionally biased region" description="Basic residues" evidence="1">
    <location>
        <begin position="1"/>
        <end position="12"/>
    </location>
</feature>
<feature type="compositionally biased region" description="Polar residues" evidence="1">
    <location>
        <begin position="13"/>
        <end position="31"/>
    </location>
</feature>
<evidence type="ECO:0000313" key="3">
    <source>
        <dbReference type="WBParaSite" id="PgB02X_g165_t01"/>
    </source>
</evidence>
<evidence type="ECO:0000313" key="2">
    <source>
        <dbReference type="Proteomes" id="UP000887569"/>
    </source>
</evidence>
<protein>
    <submittedName>
        <fullName evidence="3 4">Uncharacterized protein</fullName>
    </submittedName>
</protein>
<accession>A0A914ZEN3</accession>
<name>A0A914ZEN3_PARUN</name>
<organism evidence="2 3">
    <name type="scientific">Parascaris univalens</name>
    <name type="common">Nematode worm</name>
    <dbReference type="NCBI Taxonomy" id="6257"/>
    <lineage>
        <taxon>Eukaryota</taxon>
        <taxon>Metazoa</taxon>
        <taxon>Ecdysozoa</taxon>
        <taxon>Nematoda</taxon>
        <taxon>Chromadorea</taxon>
        <taxon>Rhabditida</taxon>
        <taxon>Spirurina</taxon>
        <taxon>Ascaridomorpha</taxon>
        <taxon>Ascaridoidea</taxon>
        <taxon>Ascarididae</taxon>
        <taxon>Parascaris</taxon>
    </lineage>
</organism>
<proteinExistence type="predicted"/>
<feature type="compositionally biased region" description="Polar residues" evidence="1">
    <location>
        <begin position="38"/>
        <end position="49"/>
    </location>
</feature>
<evidence type="ECO:0000313" key="4">
    <source>
        <dbReference type="WBParaSite" id="PgB02X_g165_t02"/>
    </source>
</evidence>
<reference evidence="3 4" key="1">
    <citation type="submission" date="2022-11" db="UniProtKB">
        <authorList>
            <consortium name="WormBaseParasite"/>
        </authorList>
    </citation>
    <scope>IDENTIFICATION</scope>
</reference>
<dbReference type="Proteomes" id="UP000887569">
    <property type="component" value="Unplaced"/>
</dbReference>
<dbReference type="AlphaFoldDB" id="A0A914ZEN3"/>
<feature type="region of interest" description="Disordered" evidence="1">
    <location>
        <begin position="1"/>
        <end position="49"/>
    </location>
</feature>
<keyword evidence="2" id="KW-1185">Reference proteome</keyword>
<dbReference type="WBParaSite" id="PgB02X_g165_t02">
    <property type="protein sequence ID" value="PgB02X_g165_t02"/>
    <property type="gene ID" value="PgB02X_g165"/>
</dbReference>
<dbReference type="WBParaSite" id="PgB02X_g165_t01">
    <property type="protein sequence ID" value="PgB02X_g165_t01"/>
    <property type="gene ID" value="PgB02X_g165"/>
</dbReference>
<evidence type="ECO:0000256" key="1">
    <source>
        <dbReference type="SAM" id="MobiDB-lite"/>
    </source>
</evidence>